<dbReference type="WBParaSite" id="TCONS_00013416.p1">
    <property type="protein sequence ID" value="TCONS_00013416.p1"/>
    <property type="gene ID" value="XLOC_009313"/>
</dbReference>
<evidence type="ECO:0000313" key="2">
    <source>
        <dbReference type="Proteomes" id="UP000035681"/>
    </source>
</evidence>
<sequence>MAKTFIVKTNNLDDKINNNAKKLALLDKNNSLSLSRKMKEKETIKWDKSDEGENIKGRGKMSTKKESGIKSSKVELQIEANKIDKSKRRIFLIMSLEDDVLYVLGKSLDDAVN</sequence>
<accession>A0AAF5DLM0</accession>
<organism evidence="2 3">
    <name type="scientific">Strongyloides stercoralis</name>
    <name type="common">Threadworm</name>
    <dbReference type="NCBI Taxonomy" id="6248"/>
    <lineage>
        <taxon>Eukaryota</taxon>
        <taxon>Metazoa</taxon>
        <taxon>Ecdysozoa</taxon>
        <taxon>Nematoda</taxon>
        <taxon>Chromadorea</taxon>
        <taxon>Rhabditida</taxon>
        <taxon>Tylenchina</taxon>
        <taxon>Panagrolaimomorpha</taxon>
        <taxon>Strongyloidoidea</taxon>
        <taxon>Strongyloididae</taxon>
        <taxon>Strongyloides</taxon>
    </lineage>
</organism>
<proteinExistence type="predicted"/>
<feature type="region of interest" description="Disordered" evidence="1">
    <location>
        <begin position="43"/>
        <end position="68"/>
    </location>
</feature>
<keyword evidence="2" id="KW-1185">Reference proteome</keyword>
<name>A0AAF5DLM0_STRER</name>
<feature type="compositionally biased region" description="Basic and acidic residues" evidence="1">
    <location>
        <begin position="43"/>
        <end position="56"/>
    </location>
</feature>
<reference evidence="3" key="1">
    <citation type="submission" date="2024-02" db="UniProtKB">
        <authorList>
            <consortium name="WormBaseParasite"/>
        </authorList>
    </citation>
    <scope>IDENTIFICATION</scope>
</reference>
<evidence type="ECO:0000313" key="3">
    <source>
        <dbReference type="WBParaSite" id="TCONS_00013416.p1"/>
    </source>
</evidence>
<protein>
    <submittedName>
        <fullName evidence="3">Uncharacterized protein</fullName>
    </submittedName>
</protein>
<dbReference type="Proteomes" id="UP000035681">
    <property type="component" value="Unplaced"/>
</dbReference>
<evidence type="ECO:0000256" key="1">
    <source>
        <dbReference type="SAM" id="MobiDB-lite"/>
    </source>
</evidence>
<dbReference type="AlphaFoldDB" id="A0AAF5DLM0"/>